<feature type="domain" description="EGF-like" evidence="8">
    <location>
        <begin position="540"/>
        <end position="551"/>
    </location>
</feature>
<feature type="transmembrane region" description="Helical" evidence="7">
    <location>
        <begin position="21"/>
        <end position="39"/>
    </location>
</feature>
<accession>A0ABD2XD97</accession>
<dbReference type="PANTHER" id="PTHR14319:SF3">
    <property type="entry name" value="TRANSMEMBRANE PROTEIN-LIKE PROTEIN"/>
    <property type="match status" value="1"/>
</dbReference>
<dbReference type="EMBL" id="JBJJXI010000032">
    <property type="protein sequence ID" value="KAL3402823.1"/>
    <property type="molecule type" value="Genomic_DNA"/>
</dbReference>
<keyword evidence="3" id="KW-1003">Cell membrane</keyword>
<dbReference type="InterPro" id="IPR000742">
    <property type="entry name" value="EGF"/>
</dbReference>
<dbReference type="PROSITE" id="PS00022">
    <property type="entry name" value="EGF_1"/>
    <property type="match status" value="1"/>
</dbReference>
<dbReference type="AlphaFoldDB" id="A0ABD2XD97"/>
<feature type="transmembrane region" description="Helical" evidence="7">
    <location>
        <begin position="561"/>
        <end position="582"/>
    </location>
</feature>
<evidence type="ECO:0000256" key="5">
    <source>
        <dbReference type="ARBA" id="ARBA00022989"/>
    </source>
</evidence>
<evidence type="ECO:0000313" key="9">
    <source>
        <dbReference type="EMBL" id="KAL3402823.1"/>
    </source>
</evidence>
<protein>
    <recommendedName>
        <fullName evidence="8">EGF-like domain-containing protein</fullName>
    </recommendedName>
</protein>
<evidence type="ECO:0000259" key="8">
    <source>
        <dbReference type="PROSITE" id="PS00022"/>
    </source>
</evidence>
<feature type="transmembrane region" description="Helical" evidence="7">
    <location>
        <begin position="650"/>
        <end position="667"/>
    </location>
</feature>
<feature type="transmembrane region" description="Helical" evidence="7">
    <location>
        <begin position="710"/>
        <end position="729"/>
    </location>
</feature>
<evidence type="ECO:0000256" key="4">
    <source>
        <dbReference type="ARBA" id="ARBA00022692"/>
    </source>
</evidence>
<dbReference type="Pfam" id="PF12036">
    <property type="entry name" value="DUF3522"/>
    <property type="match status" value="1"/>
</dbReference>
<feature type="transmembrane region" description="Helical" evidence="7">
    <location>
        <begin position="623"/>
        <end position="643"/>
    </location>
</feature>
<proteinExistence type="inferred from homology"/>
<evidence type="ECO:0000256" key="6">
    <source>
        <dbReference type="ARBA" id="ARBA00023136"/>
    </source>
</evidence>
<dbReference type="GO" id="GO:0005886">
    <property type="term" value="C:plasma membrane"/>
    <property type="evidence" value="ECO:0007669"/>
    <property type="project" value="UniProtKB-SubCell"/>
</dbReference>
<dbReference type="InterPro" id="IPR021910">
    <property type="entry name" value="NGX6/PGAP6/MYMK"/>
</dbReference>
<feature type="transmembrane region" description="Helical" evidence="7">
    <location>
        <begin position="673"/>
        <end position="698"/>
    </location>
</feature>
<name>A0ABD2XD97_9HYME</name>
<keyword evidence="10" id="KW-1185">Reference proteome</keyword>
<evidence type="ECO:0000256" key="2">
    <source>
        <dbReference type="ARBA" id="ARBA00005542"/>
    </source>
</evidence>
<keyword evidence="4 7" id="KW-0812">Transmembrane</keyword>
<sequence length="797" mass="90963">MFKTEKTKTIGLNKSQLWRWYCDYVSRLFIFIFITAIHIDNGACIIQQASQSGALHTFKSYEDVLMLHFNVPKQVVRATWQFIAFSENECPRRTVNIYLKPGSYPAISVNNASHLPQMYTDNNDTIQVSMVTDHHLINIAKIVPVYSPEPGDWFVGAYLSHWDKDVHQKGLGVDCTYNLVALALWSETVTIENIPLGYQVELKTSETISYFKIFIPMNTLSFQIDVWGCSISLNTTKNIRGPCIKNVSVKGKSMPYNNHSEANSHVTLTPVDTYTFEDSSPFQDEWYYLMIVSNNPIKFNVKVTVTECLIKTMEESPFRQSPFKNVKGKFSKGFNGSEYKEDKKVSILNDNRETCIPRYQLVRIKENSIFSGDYLFKSREWLTSWLTLSDRHPIVTQFDVLPLVDIGGTLSIAASLEMDKVMTKQRVDVLICLNRGRVPRVREPEEMNKCDNVHTTIHLSNDKSNHFNSLLIPYPKPDTWYILLHARCLVNGFKVRCEMEEIMVLLKIKLTPCMNRSKKSCGDYGECQEIHKGLLYYTACKCYGGRQGLTCTDATNAMSDFAILLETLLLTLSNLFFIPAVYIALRRKFYAEGFVYICTMLFSAFYHACDQNFYSYCIAKYEVLQYCDFFSGILSFWVTLIAMANLSKNYLAFFHVFGVIVITIGVQSDKGGLLSVSCPLVIGSIIVLTSHVHSCFMIKQFMLPKNKWKLTFGLILATIGILLFCLVETESNYKYVHSAWHAIIASSLVLLLPANNENQIHNGRTEDDMECSESSSSSVFHIDIASYRHEHLVEPAD</sequence>
<evidence type="ECO:0000256" key="7">
    <source>
        <dbReference type="SAM" id="Phobius"/>
    </source>
</evidence>
<gene>
    <name evidence="9" type="ORF">TKK_003996</name>
</gene>
<evidence type="ECO:0000256" key="3">
    <source>
        <dbReference type="ARBA" id="ARBA00022475"/>
    </source>
</evidence>
<feature type="transmembrane region" description="Helical" evidence="7">
    <location>
        <begin position="735"/>
        <end position="754"/>
    </location>
</feature>
<keyword evidence="6 7" id="KW-0472">Membrane</keyword>
<dbReference type="Proteomes" id="UP001627154">
    <property type="component" value="Unassembled WGS sequence"/>
</dbReference>
<reference evidence="9 10" key="1">
    <citation type="journal article" date="2024" name="bioRxiv">
        <title>A reference genome for Trichogramma kaykai: A tiny desert-dwelling parasitoid wasp with competing sex-ratio distorters.</title>
        <authorList>
            <person name="Culotta J."/>
            <person name="Lindsey A.R."/>
        </authorList>
    </citation>
    <scope>NUCLEOTIDE SEQUENCE [LARGE SCALE GENOMIC DNA]</scope>
    <source>
        <strain evidence="9 10">KSX58</strain>
    </source>
</reference>
<evidence type="ECO:0000313" key="10">
    <source>
        <dbReference type="Proteomes" id="UP001627154"/>
    </source>
</evidence>
<evidence type="ECO:0000256" key="1">
    <source>
        <dbReference type="ARBA" id="ARBA00004651"/>
    </source>
</evidence>
<comment type="caution">
    <text evidence="9">The sequence shown here is derived from an EMBL/GenBank/DDBJ whole genome shotgun (WGS) entry which is preliminary data.</text>
</comment>
<feature type="transmembrane region" description="Helical" evidence="7">
    <location>
        <begin position="589"/>
        <end position="608"/>
    </location>
</feature>
<comment type="subcellular location">
    <subcellularLocation>
        <location evidence="1">Cell membrane</location>
        <topology evidence="1">Multi-pass membrane protein</topology>
    </subcellularLocation>
</comment>
<dbReference type="PANTHER" id="PTHR14319">
    <property type="entry name" value="FIVE-SPAN TRANSMEMBRANE PROTEIN M83"/>
    <property type="match status" value="1"/>
</dbReference>
<comment type="similarity">
    <text evidence="2">Belongs to the TMEM8 family.</text>
</comment>
<organism evidence="9 10">
    <name type="scientific">Trichogramma kaykai</name>
    <dbReference type="NCBI Taxonomy" id="54128"/>
    <lineage>
        <taxon>Eukaryota</taxon>
        <taxon>Metazoa</taxon>
        <taxon>Ecdysozoa</taxon>
        <taxon>Arthropoda</taxon>
        <taxon>Hexapoda</taxon>
        <taxon>Insecta</taxon>
        <taxon>Pterygota</taxon>
        <taxon>Neoptera</taxon>
        <taxon>Endopterygota</taxon>
        <taxon>Hymenoptera</taxon>
        <taxon>Apocrita</taxon>
        <taxon>Proctotrupomorpha</taxon>
        <taxon>Chalcidoidea</taxon>
        <taxon>Trichogrammatidae</taxon>
        <taxon>Trichogramma</taxon>
    </lineage>
</organism>
<keyword evidence="5 7" id="KW-1133">Transmembrane helix</keyword>